<feature type="chain" id="PRO_5040888069" evidence="7">
    <location>
        <begin position="23"/>
        <end position="418"/>
    </location>
</feature>
<dbReference type="FunFam" id="3.40.50.200:FF:000007">
    <property type="entry name" value="Subtilisin-like serine protease"/>
    <property type="match status" value="1"/>
</dbReference>
<dbReference type="PANTHER" id="PTHR43806:SF13">
    <property type="entry name" value="SUBTILASE-TYPE PROTEINASE RRT12"/>
    <property type="match status" value="1"/>
</dbReference>
<dbReference type="EMBL" id="BSXN01000155">
    <property type="protein sequence ID" value="GME67346.1"/>
    <property type="molecule type" value="Genomic_DNA"/>
</dbReference>
<evidence type="ECO:0000313" key="9">
    <source>
        <dbReference type="EMBL" id="GME67346.1"/>
    </source>
</evidence>
<protein>
    <submittedName>
        <fullName evidence="9">Unnamed protein product</fullName>
    </submittedName>
</protein>
<dbReference type="PANTHER" id="PTHR43806">
    <property type="entry name" value="PEPTIDASE S8"/>
    <property type="match status" value="1"/>
</dbReference>
<evidence type="ECO:0000256" key="2">
    <source>
        <dbReference type="ARBA" id="ARBA00022670"/>
    </source>
</evidence>
<reference evidence="9" key="1">
    <citation type="submission" date="2023-04" db="EMBL/GenBank/DDBJ databases">
        <title>Candida boidinii NBRC 10035.</title>
        <authorList>
            <person name="Ichikawa N."/>
            <person name="Sato H."/>
            <person name="Tonouchi N."/>
        </authorList>
    </citation>
    <scope>NUCLEOTIDE SEQUENCE</scope>
    <source>
        <strain evidence="9">NBRC 10035</strain>
    </source>
</reference>
<sequence length="418" mass="45197">MNNRILLLCTILFGLLSFFSNAAPTDIYSSDDEKPYVVLMKKPKSVEKLLMQKDFLASNSQLRQKITSFYSFGDFEGFSGVEDIVPDSTFRAVDIERQTEAPSHLVRLTQPGPVFQEKDQRNYFFDNSSVGQNTIVYVIDTGVFIEHPEFEGRAVNGPNFSTDKENKDTVGHGTHVAGIIGAKTYGVAKQATIVSIKVLDKNGSGTLSSIITGLQYAVNHRNGLGEDVPAVVNLSLGAPKSAVVNRAIRAASNSGLFVVAAAGNNNANACSISPASSEFSFTVGAINDRTDRMASFTNWGKCVDIFAPGVNVESLSNLESNINNTRILSGTSMSSPVAAGVASVLFSRNVTFENMKDEILGLAHRDKIPLINFLLKPKSPNKILSTGITSDDYHGLDIVDDIDDDKNGFNATDSIMQM</sequence>
<feature type="active site" description="Charge relay system" evidence="5">
    <location>
        <position position="140"/>
    </location>
</feature>
<evidence type="ECO:0000313" key="10">
    <source>
        <dbReference type="Proteomes" id="UP001165120"/>
    </source>
</evidence>
<evidence type="ECO:0000256" key="3">
    <source>
        <dbReference type="ARBA" id="ARBA00022801"/>
    </source>
</evidence>
<dbReference type="PROSITE" id="PS00136">
    <property type="entry name" value="SUBTILASE_ASP"/>
    <property type="match status" value="1"/>
</dbReference>
<dbReference type="PROSITE" id="PS00137">
    <property type="entry name" value="SUBTILASE_HIS"/>
    <property type="match status" value="1"/>
</dbReference>
<organism evidence="9 10">
    <name type="scientific">Candida boidinii</name>
    <name type="common">Yeast</name>
    <dbReference type="NCBI Taxonomy" id="5477"/>
    <lineage>
        <taxon>Eukaryota</taxon>
        <taxon>Fungi</taxon>
        <taxon>Dikarya</taxon>
        <taxon>Ascomycota</taxon>
        <taxon>Saccharomycotina</taxon>
        <taxon>Pichiomycetes</taxon>
        <taxon>Pichiales</taxon>
        <taxon>Pichiaceae</taxon>
        <taxon>Ogataea</taxon>
        <taxon>Ogataea/Candida clade</taxon>
    </lineage>
</organism>
<dbReference type="InterPro" id="IPR036852">
    <property type="entry name" value="Peptidase_S8/S53_dom_sf"/>
</dbReference>
<dbReference type="InterPro" id="IPR015500">
    <property type="entry name" value="Peptidase_S8_subtilisin-rel"/>
</dbReference>
<dbReference type="GO" id="GO:0004252">
    <property type="term" value="F:serine-type endopeptidase activity"/>
    <property type="evidence" value="ECO:0007669"/>
    <property type="project" value="UniProtKB-UniRule"/>
</dbReference>
<keyword evidence="7" id="KW-0732">Signal</keyword>
<dbReference type="Proteomes" id="UP001165120">
    <property type="component" value="Unassembled WGS sequence"/>
</dbReference>
<dbReference type="AlphaFoldDB" id="A0A9W6W7Q1"/>
<feature type="active site" description="Charge relay system" evidence="5">
    <location>
        <position position="172"/>
    </location>
</feature>
<dbReference type="InterPro" id="IPR034193">
    <property type="entry name" value="PCSK9_ProteinaseK-like"/>
</dbReference>
<dbReference type="CDD" id="cd04077">
    <property type="entry name" value="Peptidases_S8_PCSK9_ProteinaseK_like"/>
    <property type="match status" value="1"/>
</dbReference>
<evidence type="ECO:0000256" key="7">
    <source>
        <dbReference type="SAM" id="SignalP"/>
    </source>
</evidence>
<evidence type="ECO:0000256" key="5">
    <source>
        <dbReference type="PROSITE-ProRule" id="PRU01240"/>
    </source>
</evidence>
<dbReference type="InterPro" id="IPR023828">
    <property type="entry name" value="Peptidase_S8_Ser-AS"/>
</dbReference>
<evidence type="ECO:0000256" key="4">
    <source>
        <dbReference type="ARBA" id="ARBA00022825"/>
    </source>
</evidence>
<keyword evidence="4 5" id="KW-0720">Serine protease</keyword>
<dbReference type="Pfam" id="PF00082">
    <property type="entry name" value="Peptidase_S8"/>
    <property type="match status" value="1"/>
</dbReference>
<comment type="similarity">
    <text evidence="1 5 6">Belongs to the peptidase S8 family.</text>
</comment>
<feature type="domain" description="Peptidase S8/S53" evidence="8">
    <location>
        <begin position="131"/>
        <end position="351"/>
    </location>
</feature>
<evidence type="ECO:0000256" key="6">
    <source>
        <dbReference type="RuleBase" id="RU003355"/>
    </source>
</evidence>
<feature type="signal peptide" evidence="7">
    <location>
        <begin position="1"/>
        <end position="22"/>
    </location>
</feature>
<dbReference type="GO" id="GO:0006508">
    <property type="term" value="P:proteolysis"/>
    <property type="evidence" value="ECO:0007669"/>
    <property type="project" value="UniProtKB-KW"/>
</dbReference>
<dbReference type="PROSITE" id="PS00138">
    <property type="entry name" value="SUBTILASE_SER"/>
    <property type="match status" value="1"/>
</dbReference>
<accession>A0A9W6W7Q1</accession>
<dbReference type="InterPro" id="IPR050131">
    <property type="entry name" value="Peptidase_S8_subtilisin-like"/>
</dbReference>
<dbReference type="SUPFAM" id="SSF52743">
    <property type="entry name" value="Subtilisin-like"/>
    <property type="match status" value="1"/>
</dbReference>
<gene>
    <name evidence="9" type="ORF">Cboi02_000077100</name>
</gene>
<dbReference type="PRINTS" id="PR00723">
    <property type="entry name" value="SUBTILISIN"/>
</dbReference>
<dbReference type="InterPro" id="IPR023827">
    <property type="entry name" value="Peptidase_S8_Asp-AS"/>
</dbReference>
<evidence type="ECO:0000256" key="1">
    <source>
        <dbReference type="ARBA" id="ARBA00011073"/>
    </source>
</evidence>
<dbReference type="Gene3D" id="3.40.50.200">
    <property type="entry name" value="Peptidase S8/S53 domain"/>
    <property type="match status" value="1"/>
</dbReference>
<keyword evidence="3 5" id="KW-0378">Hydrolase</keyword>
<dbReference type="InterPro" id="IPR022398">
    <property type="entry name" value="Peptidase_S8_His-AS"/>
</dbReference>
<dbReference type="PROSITE" id="PS51892">
    <property type="entry name" value="SUBTILASE"/>
    <property type="match status" value="1"/>
</dbReference>
<evidence type="ECO:0000259" key="8">
    <source>
        <dbReference type="Pfam" id="PF00082"/>
    </source>
</evidence>
<keyword evidence="2 5" id="KW-0645">Protease</keyword>
<keyword evidence="10" id="KW-1185">Reference proteome</keyword>
<name>A0A9W6W7Q1_CANBO</name>
<feature type="active site" description="Charge relay system" evidence="5">
    <location>
        <position position="332"/>
    </location>
</feature>
<proteinExistence type="inferred from homology"/>
<comment type="caution">
    <text evidence="9">The sequence shown here is derived from an EMBL/GenBank/DDBJ whole genome shotgun (WGS) entry which is preliminary data.</text>
</comment>
<dbReference type="InterPro" id="IPR000209">
    <property type="entry name" value="Peptidase_S8/S53_dom"/>
</dbReference>